<proteinExistence type="predicted"/>
<sequence length="73" mass="8071">MAESCGGDVYITISSPINNNTDFIAQVGTGAGRRTEPAVVNRCRFHRDSANPDSRKRRHLNAENKTSKFFGET</sequence>
<evidence type="ECO:0000313" key="2">
    <source>
        <dbReference type="EMBL" id="GFN92248.1"/>
    </source>
</evidence>
<dbReference type="AlphaFoldDB" id="A0AAV3ZA93"/>
<keyword evidence="3" id="KW-1185">Reference proteome</keyword>
<evidence type="ECO:0000313" key="3">
    <source>
        <dbReference type="Proteomes" id="UP000735302"/>
    </source>
</evidence>
<dbReference type="Proteomes" id="UP000735302">
    <property type="component" value="Unassembled WGS sequence"/>
</dbReference>
<feature type="region of interest" description="Disordered" evidence="1">
    <location>
        <begin position="47"/>
        <end position="73"/>
    </location>
</feature>
<name>A0AAV3ZA93_9GAST</name>
<accession>A0AAV3ZA93</accession>
<evidence type="ECO:0000256" key="1">
    <source>
        <dbReference type="SAM" id="MobiDB-lite"/>
    </source>
</evidence>
<gene>
    <name evidence="2" type="ORF">PoB_001875400</name>
</gene>
<reference evidence="2 3" key="1">
    <citation type="journal article" date="2021" name="Elife">
        <title>Chloroplast acquisition without the gene transfer in kleptoplastic sea slugs, Plakobranchus ocellatus.</title>
        <authorList>
            <person name="Maeda T."/>
            <person name="Takahashi S."/>
            <person name="Yoshida T."/>
            <person name="Shimamura S."/>
            <person name="Takaki Y."/>
            <person name="Nagai Y."/>
            <person name="Toyoda A."/>
            <person name="Suzuki Y."/>
            <person name="Arimoto A."/>
            <person name="Ishii H."/>
            <person name="Satoh N."/>
            <person name="Nishiyama T."/>
            <person name="Hasebe M."/>
            <person name="Maruyama T."/>
            <person name="Minagawa J."/>
            <person name="Obokata J."/>
            <person name="Shigenobu S."/>
        </authorList>
    </citation>
    <scope>NUCLEOTIDE SEQUENCE [LARGE SCALE GENOMIC DNA]</scope>
</reference>
<dbReference type="EMBL" id="BLXT01002238">
    <property type="protein sequence ID" value="GFN92248.1"/>
    <property type="molecule type" value="Genomic_DNA"/>
</dbReference>
<feature type="compositionally biased region" description="Basic and acidic residues" evidence="1">
    <location>
        <begin position="47"/>
        <end position="66"/>
    </location>
</feature>
<protein>
    <submittedName>
        <fullName evidence="2">Uncharacterized protein</fullName>
    </submittedName>
</protein>
<comment type="caution">
    <text evidence="2">The sequence shown here is derived from an EMBL/GenBank/DDBJ whole genome shotgun (WGS) entry which is preliminary data.</text>
</comment>
<organism evidence="2 3">
    <name type="scientific">Plakobranchus ocellatus</name>
    <dbReference type="NCBI Taxonomy" id="259542"/>
    <lineage>
        <taxon>Eukaryota</taxon>
        <taxon>Metazoa</taxon>
        <taxon>Spiralia</taxon>
        <taxon>Lophotrochozoa</taxon>
        <taxon>Mollusca</taxon>
        <taxon>Gastropoda</taxon>
        <taxon>Heterobranchia</taxon>
        <taxon>Euthyneura</taxon>
        <taxon>Panpulmonata</taxon>
        <taxon>Sacoglossa</taxon>
        <taxon>Placobranchoidea</taxon>
        <taxon>Plakobranchidae</taxon>
        <taxon>Plakobranchus</taxon>
    </lineage>
</organism>